<dbReference type="GO" id="GO:0003700">
    <property type="term" value="F:DNA-binding transcription factor activity"/>
    <property type="evidence" value="ECO:0007669"/>
    <property type="project" value="TreeGrafter"/>
</dbReference>
<proteinExistence type="predicted"/>
<dbReference type="AlphaFoldDB" id="A0A7T4UPA3"/>
<sequence length="141" mass="14727">MSNTRFSVAVHVLTVLHLHDGEPVSSSVLAGSVGTNPVVIRKLLAALTQASLVTIDRGTAGGARLLRSASAISLADVLDAVSEVDDMLKIHTSPNPACPVGRSIGGILDVILQEGFDAFRDALARYTVADLVGSVQQRERA</sequence>
<reference evidence="1 2" key="1">
    <citation type="submission" date="2020-12" db="EMBL/GenBank/DDBJ databases">
        <authorList>
            <person name="Shan Y."/>
        </authorList>
    </citation>
    <scope>NUCLEOTIDE SEQUENCE [LARGE SCALE GENOMIC DNA]</scope>
    <source>
        <strain evidence="2">csc3.9</strain>
    </source>
</reference>
<organism evidence="1 2">
    <name type="scientific">Spongiibacter nanhainus</name>
    <dbReference type="NCBI Taxonomy" id="2794344"/>
    <lineage>
        <taxon>Bacteria</taxon>
        <taxon>Pseudomonadati</taxon>
        <taxon>Pseudomonadota</taxon>
        <taxon>Gammaproteobacteria</taxon>
        <taxon>Cellvibrionales</taxon>
        <taxon>Spongiibacteraceae</taxon>
        <taxon>Spongiibacter</taxon>
    </lineage>
</organism>
<keyword evidence="2" id="KW-1185">Reference proteome</keyword>
<evidence type="ECO:0000313" key="1">
    <source>
        <dbReference type="EMBL" id="QQD17436.1"/>
    </source>
</evidence>
<gene>
    <name evidence="1" type="ORF">I6N98_13830</name>
</gene>
<dbReference type="InterPro" id="IPR036390">
    <property type="entry name" value="WH_DNA-bd_sf"/>
</dbReference>
<dbReference type="RefSeq" id="WP_198568937.1">
    <property type="nucleotide sequence ID" value="NZ_CP066167.1"/>
</dbReference>
<dbReference type="GO" id="GO:0005829">
    <property type="term" value="C:cytosol"/>
    <property type="evidence" value="ECO:0007669"/>
    <property type="project" value="TreeGrafter"/>
</dbReference>
<dbReference type="SUPFAM" id="SSF46785">
    <property type="entry name" value="Winged helix' DNA-binding domain"/>
    <property type="match status" value="1"/>
</dbReference>
<dbReference type="PANTHER" id="PTHR33221">
    <property type="entry name" value="WINGED HELIX-TURN-HELIX TRANSCRIPTIONAL REGULATOR, RRF2 FAMILY"/>
    <property type="match status" value="1"/>
</dbReference>
<name>A0A7T4UPA3_9GAMM</name>
<dbReference type="EMBL" id="CP066167">
    <property type="protein sequence ID" value="QQD17436.1"/>
    <property type="molecule type" value="Genomic_DNA"/>
</dbReference>
<dbReference type="Pfam" id="PF02082">
    <property type="entry name" value="Rrf2"/>
    <property type="match status" value="1"/>
</dbReference>
<dbReference type="PANTHER" id="PTHR33221:SF15">
    <property type="entry name" value="HTH-TYPE TRANSCRIPTIONAL REGULATOR YWGB-RELATED"/>
    <property type="match status" value="1"/>
</dbReference>
<dbReference type="InterPro" id="IPR000944">
    <property type="entry name" value="Tscrpt_reg_Rrf2"/>
</dbReference>
<dbReference type="PROSITE" id="PS51197">
    <property type="entry name" value="HTH_RRF2_2"/>
    <property type="match status" value="1"/>
</dbReference>
<dbReference type="KEGG" id="snan:I6N98_13830"/>
<evidence type="ECO:0000313" key="2">
    <source>
        <dbReference type="Proteomes" id="UP000596063"/>
    </source>
</evidence>
<protein>
    <submittedName>
        <fullName evidence="1">Rrf2 family transcriptional regulator</fullName>
    </submittedName>
</protein>
<accession>A0A7T4UPA3</accession>
<dbReference type="Proteomes" id="UP000596063">
    <property type="component" value="Chromosome"/>
</dbReference>
<dbReference type="InterPro" id="IPR036388">
    <property type="entry name" value="WH-like_DNA-bd_sf"/>
</dbReference>
<dbReference type="Gene3D" id="1.10.10.10">
    <property type="entry name" value="Winged helix-like DNA-binding domain superfamily/Winged helix DNA-binding domain"/>
    <property type="match status" value="1"/>
</dbReference>